<keyword evidence="5" id="KW-1185">Reference proteome</keyword>
<dbReference type="NCBIfam" id="TIGR00857">
    <property type="entry name" value="pyrC_multi"/>
    <property type="match status" value="1"/>
</dbReference>
<dbReference type="PANTHER" id="PTHR43668:SF2">
    <property type="entry name" value="ALLANTOINASE"/>
    <property type="match status" value="1"/>
</dbReference>
<evidence type="ECO:0000256" key="1">
    <source>
        <dbReference type="ARBA" id="ARBA00022975"/>
    </source>
</evidence>
<dbReference type="Pfam" id="PF12890">
    <property type="entry name" value="DHOase"/>
    <property type="match status" value="1"/>
</dbReference>
<evidence type="ECO:0000259" key="3">
    <source>
        <dbReference type="Pfam" id="PF12890"/>
    </source>
</evidence>
<dbReference type="RefSeq" id="WP_382272791.1">
    <property type="nucleotide sequence ID" value="NZ_JBHTBU010000002.1"/>
</dbReference>
<evidence type="ECO:0000313" key="4">
    <source>
        <dbReference type="EMBL" id="MFC7289503.1"/>
    </source>
</evidence>
<dbReference type="Proteomes" id="UP001596542">
    <property type="component" value="Unassembled WGS sequence"/>
</dbReference>
<feature type="domain" description="Amidohydrolase-related" evidence="2">
    <location>
        <begin position="243"/>
        <end position="423"/>
    </location>
</feature>
<keyword evidence="4" id="KW-0378">Hydrolase</keyword>
<dbReference type="SUPFAM" id="SSF51338">
    <property type="entry name" value="Composite domain of metallo-dependent hydrolases"/>
    <property type="match status" value="1"/>
</dbReference>
<feature type="domain" description="Dihydroorotase catalytic" evidence="3">
    <location>
        <begin position="52"/>
        <end position="236"/>
    </location>
</feature>
<dbReference type="Gene3D" id="3.20.20.140">
    <property type="entry name" value="Metal-dependent hydrolases"/>
    <property type="match status" value="1"/>
</dbReference>
<dbReference type="InterPro" id="IPR024403">
    <property type="entry name" value="DHOase_cat"/>
</dbReference>
<dbReference type="InterPro" id="IPR032466">
    <property type="entry name" value="Metal_Hydrolase"/>
</dbReference>
<dbReference type="PANTHER" id="PTHR43668">
    <property type="entry name" value="ALLANTOINASE"/>
    <property type="match status" value="1"/>
</dbReference>
<dbReference type="GO" id="GO:0004151">
    <property type="term" value="F:dihydroorotase activity"/>
    <property type="evidence" value="ECO:0007669"/>
    <property type="project" value="UniProtKB-EC"/>
</dbReference>
<evidence type="ECO:0000259" key="2">
    <source>
        <dbReference type="Pfam" id="PF01979"/>
    </source>
</evidence>
<dbReference type="Gene3D" id="2.30.40.10">
    <property type="entry name" value="Urease, subunit C, domain 1"/>
    <property type="match status" value="1"/>
</dbReference>
<name>A0ABW2IEQ1_9BURK</name>
<dbReference type="InterPro" id="IPR011059">
    <property type="entry name" value="Metal-dep_hydrolase_composite"/>
</dbReference>
<dbReference type="EMBL" id="JBHTBU010000002">
    <property type="protein sequence ID" value="MFC7289503.1"/>
    <property type="molecule type" value="Genomic_DNA"/>
</dbReference>
<organism evidence="4 5">
    <name type="scientific">Herminiimonas glaciei</name>
    <dbReference type="NCBI Taxonomy" id="523788"/>
    <lineage>
        <taxon>Bacteria</taxon>
        <taxon>Pseudomonadati</taxon>
        <taxon>Pseudomonadota</taxon>
        <taxon>Betaproteobacteria</taxon>
        <taxon>Burkholderiales</taxon>
        <taxon>Oxalobacteraceae</taxon>
        <taxon>Herminiimonas</taxon>
    </lineage>
</organism>
<reference evidence="5" key="1">
    <citation type="journal article" date="2019" name="Int. J. Syst. Evol. Microbiol.">
        <title>The Global Catalogue of Microorganisms (GCM) 10K type strain sequencing project: providing services to taxonomists for standard genome sequencing and annotation.</title>
        <authorList>
            <consortium name="The Broad Institute Genomics Platform"/>
            <consortium name="The Broad Institute Genome Sequencing Center for Infectious Disease"/>
            <person name="Wu L."/>
            <person name="Ma J."/>
        </authorList>
    </citation>
    <scope>NUCLEOTIDE SEQUENCE [LARGE SCALE GENOMIC DNA]</scope>
    <source>
        <strain evidence="5">KACC 12508</strain>
    </source>
</reference>
<comment type="caution">
    <text evidence="4">The sequence shown here is derived from an EMBL/GenBank/DDBJ whole genome shotgun (WGS) entry which is preliminary data.</text>
</comment>
<proteinExistence type="predicted"/>
<dbReference type="SUPFAM" id="SSF51556">
    <property type="entry name" value="Metallo-dependent hydrolases"/>
    <property type="match status" value="1"/>
</dbReference>
<gene>
    <name evidence="4" type="ORF">ACFQPC_15760</name>
</gene>
<dbReference type="InterPro" id="IPR004722">
    <property type="entry name" value="DHOase"/>
</dbReference>
<dbReference type="InterPro" id="IPR050138">
    <property type="entry name" value="DHOase/Allantoinase_Hydrolase"/>
</dbReference>
<accession>A0ABW2IEQ1</accession>
<dbReference type="Pfam" id="PF01979">
    <property type="entry name" value="Amidohydro_1"/>
    <property type="match status" value="1"/>
</dbReference>
<dbReference type="NCBIfam" id="NF005791">
    <property type="entry name" value="PRK07627.1"/>
    <property type="match status" value="1"/>
</dbReference>
<sequence length="427" mass="45241">MKIHIKNGHLVDPANGIDAQQDVYIAAGKIAGIGKAPEGFVASKVIDASGLIVAPGLVDLSARLREPGYEHKATLESEMQAAVQGGVTSLVCPPDTEPVLDEPGLVEMLKHRAKSLNQAHVYPLGALTAGLKGEALTEMAELSEAGCIGFSQADNPILDTTVMLRAMQYAKTFEYTVWLRPQDPHLGRTGVAHSGPVASRLGLSGVPVMAETVALHTILELVRVTGTRVHLCRMSTAAGLELVRAAKKEGLPVSCDVGAHHVHLTENDIGFFDSNARLTPPLRSQRDRDAIRNALLDGTIDAICSDHTPVDDDEKLLPFGEASPGATGLELLLSLALKWAEDCVDGKQQVSRAVAKVTTDAARIVGLPSGQLAVGSVADICLFDPNQRWTVAAKVLASQGKHTPFLGYELAGQVKTTIVAGHIAFQR</sequence>
<dbReference type="EC" id="3.5.2.3" evidence="4"/>
<keyword evidence="1" id="KW-0665">Pyrimidine biosynthesis</keyword>
<protein>
    <submittedName>
        <fullName evidence="4">Dihydroorotase</fullName>
        <ecNumber evidence="4">3.5.2.3</ecNumber>
    </submittedName>
</protein>
<dbReference type="InterPro" id="IPR006680">
    <property type="entry name" value="Amidohydro-rel"/>
</dbReference>
<evidence type="ECO:0000313" key="5">
    <source>
        <dbReference type="Proteomes" id="UP001596542"/>
    </source>
</evidence>
<dbReference type="CDD" id="cd01317">
    <property type="entry name" value="DHOase_IIa"/>
    <property type="match status" value="1"/>
</dbReference>